<accession>A0A5F1ZRR9</accession>
<dbReference type="Proteomes" id="UP000297946">
    <property type="component" value="Unassembled WGS sequence"/>
</dbReference>
<protein>
    <submittedName>
        <fullName evidence="1">Uncharacterized protein</fullName>
    </submittedName>
</protein>
<dbReference type="EMBL" id="RQER01000004">
    <property type="protein sequence ID" value="TGK02596.1"/>
    <property type="molecule type" value="Genomic_DNA"/>
</dbReference>
<evidence type="ECO:0000313" key="3">
    <source>
        <dbReference type="Proteomes" id="UP000297273"/>
    </source>
</evidence>
<proteinExistence type="predicted"/>
<keyword evidence="3" id="KW-1185">Reference proteome</keyword>
<sequence length="188" mass="21796">MNKDAIIELQILNNAEGNLAQFLEDIGFERCNDLNWQDPSDTSYLNDSDRQDMDIMANVFAMSETNRLIYWIGKDVGGFIGLWVGPSNIQLANAPVVELDLEGQYRIIATRIADYLISRSYSEDFDKDRELLVQYGFTVADSLDELEQAVDEFKEKFYFDPSMSPQLYRHRIYNDQRWKHGLTAVPFD</sequence>
<organism evidence="1 4">
    <name type="scientific">Leptospira langatensis</name>
    <dbReference type="NCBI Taxonomy" id="2484983"/>
    <lineage>
        <taxon>Bacteria</taxon>
        <taxon>Pseudomonadati</taxon>
        <taxon>Spirochaetota</taxon>
        <taxon>Spirochaetia</taxon>
        <taxon>Leptospirales</taxon>
        <taxon>Leptospiraceae</taxon>
        <taxon>Leptospira</taxon>
    </lineage>
</organism>
<evidence type="ECO:0000313" key="4">
    <source>
        <dbReference type="Proteomes" id="UP000297946"/>
    </source>
</evidence>
<dbReference type="Proteomes" id="UP000297273">
    <property type="component" value="Unassembled WGS sequence"/>
</dbReference>
<dbReference type="EMBL" id="RQGC01000008">
    <property type="protein sequence ID" value="TGL40203.1"/>
    <property type="molecule type" value="Genomic_DNA"/>
</dbReference>
<comment type="caution">
    <text evidence="1">The sequence shown here is derived from an EMBL/GenBank/DDBJ whole genome shotgun (WGS) entry which is preliminary data.</text>
</comment>
<gene>
    <name evidence="1" type="ORF">EHO57_04500</name>
    <name evidence="2" type="ORF">EHQ53_13615</name>
</gene>
<evidence type="ECO:0000313" key="1">
    <source>
        <dbReference type="EMBL" id="TGK02596.1"/>
    </source>
</evidence>
<evidence type="ECO:0000313" key="2">
    <source>
        <dbReference type="EMBL" id="TGL40203.1"/>
    </source>
</evidence>
<reference evidence="1 4" key="2">
    <citation type="journal article" date="2019" name="PLoS Negl. Trop. Dis.">
        <title>Revisiting the worldwide diversity of Leptospira species in the environment.</title>
        <authorList>
            <person name="Vincent A.T."/>
            <person name="Schiettekatte O."/>
            <person name="Bourhy P."/>
            <person name="Veyrier F.J."/>
            <person name="Picardeau M."/>
        </authorList>
    </citation>
    <scope>NUCLEOTIDE SEQUENCE [LARGE SCALE GENOMIC DNA]</scope>
    <source>
        <strain evidence="2">201702690</strain>
        <strain evidence="1 4">SSW18</strain>
    </source>
</reference>
<reference evidence="2" key="1">
    <citation type="submission" date="2018-10" db="EMBL/GenBank/DDBJ databases">
        <authorList>
            <person name="Vincent A.T."/>
            <person name="Schiettekatte O."/>
            <person name="Bourhy P."/>
            <person name="Veyrier F.J."/>
            <person name="Picardeau M."/>
        </authorList>
    </citation>
    <scope>NUCLEOTIDE SEQUENCE</scope>
    <source>
        <strain evidence="2">201702690</strain>
    </source>
</reference>
<name>A0A5F1ZRR9_9LEPT</name>
<dbReference type="AlphaFoldDB" id="A0A5F1ZRR9"/>